<evidence type="ECO:0000313" key="1">
    <source>
        <dbReference type="EMBL" id="QUC18330.1"/>
    </source>
</evidence>
<proteinExistence type="predicted"/>
<gene>
    <name evidence="1" type="ORF">UV8b_02571</name>
</gene>
<organism evidence="1 2">
    <name type="scientific">Ustilaginoidea virens</name>
    <name type="common">Rice false smut fungus</name>
    <name type="synonym">Villosiclava virens</name>
    <dbReference type="NCBI Taxonomy" id="1159556"/>
    <lineage>
        <taxon>Eukaryota</taxon>
        <taxon>Fungi</taxon>
        <taxon>Dikarya</taxon>
        <taxon>Ascomycota</taxon>
        <taxon>Pezizomycotina</taxon>
        <taxon>Sordariomycetes</taxon>
        <taxon>Hypocreomycetidae</taxon>
        <taxon>Hypocreales</taxon>
        <taxon>Clavicipitaceae</taxon>
        <taxon>Ustilaginoidea</taxon>
    </lineage>
</organism>
<name>A0A8E5HN55_USTVR</name>
<dbReference type="EMBL" id="CP072754">
    <property type="protein sequence ID" value="QUC18330.1"/>
    <property type="molecule type" value="Genomic_DNA"/>
</dbReference>
<dbReference type="GeneID" id="66063349"/>
<dbReference type="KEGG" id="uvi:66063349"/>
<dbReference type="RefSeq" id="XP_042996003.1">
    <property type="nucleotide sequence ID" value="XM_043140069.1"/>
</dbReference>
<dbReference type="Proteomes" id="UP000027002">
    <property type="component" value="Chromosome 2"/>
</dbReference>
<evidence type="ECO:0000313" key="2">
    <source>
        <dbReference type="Proteomes" id="UP000027002"/>
    </source>
</evidence>
<sequence length="266" mass="29906">MNDGDKRLIVEWAVKSSPTLAKSARRRRASQCKSTGLHRRPQLTVAHSHLNPPSARVSDGSDVWWQRDGVCRQRKSQVRMKTPFLDTLPVFLRTCLIMFCLGRAIDSYISKGGPWPDKCKAGASAKYESSLSLDMGIWALAPGASHQRRHRATIRLVLSRAWHDRPFPYPCHQIPQSQSHAPTMSRCWSSTLPSFPSIARTWPPCHVLNTTPRALDQRSYRPIQLFTVHGGPVERRKLHLAEPSIAFVPKHALSGACEASQTLFMS</sequence>
<protein>
    <submittedName>
        <fullName evidence="1">Uncharacterized protein</fullName>
    </submittedName>
</protein>
<keyword evidence="2" id="KW-1185">Reference proteome</keyword>
<dbReference type="AlphaFoldDB" id="A0A8E5HN55"/>
<accession>A0A8E5HN55</accession>
<reference evidence="1" key="1">
    <citation type="submission" date="2020-03" db="EMBL/GenBank/DDBJ databases">
        <title>A mixture of massive structural variations and highly conserved coding sequences in Ustilaginoidea virens genome.</title>
        <authorList>
            <person name="Zhang K."/>
            <person name="Zhao Z."/>
            <person name="Zhang Z."/>
            <person name="Li Y."/>
            <person name="Hsiang T."/>
            <person name="Sun W."/>
        </authorList>
    </citation>
    <scope>NUCLEOTIDE SEQUENCE</scope>
    <source>
        <strain evidence="1">UV-8b</strain>
    </source>
</reference>